<protein>
    <submittedName>
        <fullName evidence="2">Uncharacterized protein</fullName>
    </submittedName>
</protein>
<dbReference type="EMBL" id="JASCZI010182064">
    <property type="protein sequence ID" value="MED6186919.1"/>
    <property type="molecule type" value="Genomic_DNA"/>
</dbReference>
<name>A0ABU6WM23_9FABA</name>
<evidence type="ECO:0000313" key="3">
    <source>
        <dbReference type="Proteomes" id="UP001341840"/>
    </source>
</evidence>
<comment type="caution">
    <text evidence="2">The sequence shown here is derived from an EMBL/GenBank/DDBJ whole genome shotgun (WGS) entry which is preliminary data.</text>
</comment>
<keyword evidence="3" id="KW-1185">Reference proteome</keyword>
<evidence type="ECO:0000313" key="2">
    <source>
        <dbReference type="EMBL" id="MED6186919.1"/>
    </source>
</evidence>
<proteinExistence type="predicted"/>
<gene>
    <name evidence="2" type="ORF">PIB30_071314</name>
</gene>
<feature type="compositionally biased region" description="Polar residues" evidence="1">
    <location>
        <begin position="7"/>
        <end position="26"/>
    </location>
</feature>
<accession>A0ABU6WM23</accession>
<evidence type="ECO:0000256" key="1">
    <source>
        <dbReference type="SAM" id="MobiDB-lite"/>
    </source>
</evidence>
<reference evidence="2 3" key="1">
    <citation type="journal article" date="2023" name="Plants (Basel)">
        <title>Bridging the Gap: Combining Genomics and Transcriptomics Approaches to Understand Stylosanthes scabra, an Orphan Legume from the Brazilian Caatinga.</title>
        <authorList>
            <person name="Ferreira-Neto J.R.C."/>
            <person name="da Silva M.D."/>
            <person name="Binneck E."/>
            <person name="de Melo N.F."/>
            <person name="da Silva R.H."/>
            <person name="de Melo A.L.T.M."/>
            <person name="Pandolfi V."/>
            <person name="Bustamante F.O."/>
            <person name="Brasileiro-Vidal A.C."/>
            <person name="Benko-Iseppon A.M."/>
        </authorList>
    </citation>
    <scope>NUCLEOTIDE SEQUENCE [LARGE SCALE GENOMIC DNA]</scope>
    <source>
        <tissue evidence="2">Leaves</tissue>
    </source>
</reference>
<sequence length="257" mass="27964">MAEERASNSSMSMDESIATDKTQPSLGTSGVVATASAGSRVLFPLVSTPSTWPQYGLPHNYSHPYESTSRGGGVFNPKTPSTVTRYHAQGPPYCGPIHLTTLVIQPMPNPQPSQAVVSIPQAASTGVNRPIFTEMSRQMPLETNHANNTVKALAVFRQQIEESHHDLVNMLTQQMVTVLIPMIENNNARIKLVARQVNELADTINPTYGAGPPPRNLAYKYNNPPVILERGEDPNRGRALIADFTILSSASIPNRIK</sequence>
<feature type="region of interest" description="Disordered" evidence="1">
    <location>
        <begin position="63"/>
        <end position="82"/>
    </location>
</feature>
<feature type="region of interest" description="Disordered" evidence="1">
    <location>
        <begin position="1"/>
        <end position="26"/>
    </location>
</feature>
<dbReference type="Proteomes" id="UP001341840">
    <property type="component" value="Unassembled WGS sequence"/>
</dbReference>
<organism evidence="2 3">
    <name type="scientific">Stylosanthes scabra</name>
    <dbReference type="NCBI Taxonomy" id="79078"/>
    <lineage>
        <taxon>Eukaryota</taxon>
        <taxon>Viridiplantae</taxon>
        <taxon>Streptophyta</taxon>
        <taxon>Embryophyta</taxon>
        <taxon>Tracheophyta</taxon>
        <taxon>Spermatophyta</taxon>
        <taxon>Magnoliopsida</taxon>
        <taxon>eudicotyledons</taxon>
        <taxon>Gunneridae</taxon>
        <taxon>Pentapetalae</taxon>
        <taxon>rosids</taxon>
        <taxon>fabids</taxon>
        <taxon>Fabales</taxon>
        <taxon>Fabaceae</taxon>
        <taxon>Papilionoideae</taxon>
        <taxon>50 kb inversion clade</taxon>
        <taxon>dalbergioids sensu lato</taxon>
        <taxon>Dalbergieae</taxon>
        <taxon>Pterocarpus clade</taxon>
        <taxon>Stylosanthes</taxon>
    </lineage>
</organism>